<dbReference type="PROSITE" id="PS51257">
    <property type="entry name" value="PROKAR_LIPOPROTEIN"/>
    <property type="match status" value="1"/>
</dbReference>
<sequence>MKNSLIKTSSFILGAAVLASCSTNKLATTDTSDNLYFMASDAKVATEYAVQNNNPEQFQTLSSTSNEALPQESFSSRNVNPDYIARYQSKDLSSEDDVVYFDEGSVESDNADINAYDNYRVNNTGSNFNSNMAFNMGMNMGMGMMYGMSPWGIGGFYNPYMGYGFRPGFSMSIGFGFGFGSPFMRPGFGYGGFYDPWSPWGMPMYGMGGFGYPIYGIPVYPGNPIYVLPGGEYGDRRVVRGARATRGSSLAASPRGAGVSSAALQPSTARAQARRDVLNNGSSSRRLISNSDNSRVTARDFSSSQNDYYNSGIRQGNSRNVSSAAMDRSGSRTRSAMPSARPSVGTTNSRSINSGRPSSVRSSYPSTRSMSPSYNRSNVPSRSSSPSYNRGNTNTRTVTPTRTTPMRSSSPTMSAPSRSSGSTGGATRSSGGGSSRGGRGN</sequence>
<gene>
    <name evidence="3" type="ORF">SAMN04489724_2473</name>
</gene>
<keyword evidence="4" id="KW-1185">Reference proteome</keyword>
<dbReference type="STRING" id="305507.SAMN04489724_2473"/>
<feature type="compositionally biased region" description="Polar residues" evidence="1">
    <location>
        <begin position="279"/>
        <end position="323"/>
    </location>
</feature>
<proteinExistence type="predicted"/>
<keyword evidence="2" id="KW-0732">Signal</keyword>
<evidence type="ECO:0000313" key="3">
    <source>
        <dbReference type="EMBL" id="SFT87286.1"/>
    </source>
</evidence>
<feature type="signal peptide" evidence="2">
    <location>
        <begin position="1"/>
        <end position="27"/>
    </location>
</feature>
<feature type="compositionally biased region" description="Gly residues" evidence="1">
    <location>
        <begin position="430"/>
        <end position="441"/>
    </location>
</feature>
<dbReference type="EMBL" id="FPBF01000003">
    <property type="protein sequence ID" value="SFT87286.1"/>
    <property type="molecule type" value="Genomic_DNA"/>
</dbReference>
<feature type="compositionally biased region" description="Low complexity" evidence="1">
    <location>
        <begin position="351"/>
        <end position="429"/>
    </location>
</feature>
<evidence type="ECO:0000256" key="2">
    <source>
        <dbReference type="SAM" id="SignalP"/>
    </source>
</evidence>
<reference evidence="4" key="1">
    <citation type="submission" date="2016-10" db="EMBL/GenBank/DDBJ databases">
        <authorList>
            <person name="Varghese N."/>
            <person name="Submissions S."/>
        </authorList>
    </citation>
    <scope>NUCLEOTIDE SEQUENCE [LARGE SCALE GENOMIC DNA]</scope>
    <source>
        <strain evidence="4">DSM 23445</strain>
    </source>
</reference>
<dbReference type="OrthoDB" id="837120at2"/>
<name>A0A1I7BJC7_9BACT</name>
<evidence type="ECO:0000256" key="1">
    <source>
        <dbReference type="SAM" id="MobiDB-lite"/>
    </source>
</evidence>
<organism evidence="3 4">
    <name type="scientific">Algoriphagus locisalis</name>
    <dbReference type="NCBI Taxonomy" id="305507"/>
    <lineage>
        <taxon>Bacteria</taxon>
        <taxon>Pseudomonadati</taxon>
        <taxon>Bacteroidota</taxon>
        <taxon>Cytophagia</taxon>
        <taxon>Cytophagales</taxon>
        <taxon>Cyclobacteriaceae</taxon>
        <taxon>Algoriphagus</taxon>
    </lineage>
</organism>
<dbReference type="Proteomes" id="UP000199673">
    <property type="component" value="Unassembled WGS sequence"/>
</dbReference>
<evidence type="ECO:0008006" key="5">
    <source>
        <dbReference type="Google" id="ProtNLM"/>
    </source>
</evidence>
<feature type="chain" id="PRO_5011688374" description="Vitellogenin II" evidence="2">
    <location>
        <begin position="28"/>
        <end position="441"/>
    </location>
</feature>
<dbReference type="RefSeq" id="WP_091693376.1">
    <property type="nucleotide sequence ID" value="NZ_FPBF01000003.1"/>
</dbReference>
<dbReference type="AlphaFoldDB" id="A0A1I7BJC7"/>
<accession>A0A1I7BJC7</accession>
<evidence type="ECO:0000313" key="4">
    <source>
        <dbReference type="Proteomes" id="UP000199673"/>
    </source>
</evidence>
<feature type="region of interest" description="Disordered" evidence="1">
    <location>
        <begin position="245"/>
        <end position="441"/>
    </location>
</feature>
<protein>
    <recommendedName>
        <fullName evidence="5">Vitellogenin II</fullName>
    </recommendedName>
</protein>